<evidence type="ECO:0000313" key="5">
    <source>
        <dbReference type="Proteomes" id="UP000051162"/>
    </source>
</evidence>
<sequence>MCTSLTYTTASHHHLFARTMDFPTTTPWRPVFLPRQYHWQTALGADRKTRYALLGGGRIAADRPAYLMADGVNETGISCAELYLPGAVTYADQPVAGQINLTPQDFINWVLGEHATLEAVIADLPRVTLVNRRWGNDPYVYPFHWILSDRQGQTLVIEPTDLTLHAQLNPSGVLTNTPTLDRHLQNLNQFLQVPGDQFTAATVQAASTYLRSGQPLPVGPVPTKRFVHMAIARWGTPQLATTRDAIPQIFSWLADVALPFDPQRRFETNHNYTHYRGIIDFDTLTYYFKPRTTHRLQQITLTPEMAARRHFPRAYPAN</sequence>
<dbReference type="InterPro" id="IPR029132">
    <property type="entry name" value="CBAH/NAAA_C"/>
</dbReference>
<dbReference type="PANTHER" id="PTHR35527">
    <property type="entry name" value="CHOLOYLGLYCINE HYDROLASE"/>
    <property type="match status" value="1"/>
</dbReference>
<dbReference type="SUPFAM" id="SSF56235">
    <property type="entry name" value="N-terminal nucleophile aminohydrolases (Ntn hydrolases)"/>
    <property type="match status" value="1"/>
</dbReference>
<dbReference type="RefSeq" id="WP_056944849.1">
    <property type="nucleotide sequence ID" value="NZ_AZDT01000063.1"/>
</dbReference>
<protein>
    <submittedName>
        <fullName evidence="4">Choloylglycine hydrolase</fullName>
    </submittedName>
</protein>
<comment type="caution">
    <text evidence="4">The sequence shown here is derived from an EMBL/GenBank/DDBJ whole genome shotgun (WGS) entry which is preliminary data.</text>
</comment>
<dbReference type="PATRIC" id="fig|1423773.3.peg.868"/>
<dbReference type="Pfam" id="PF02275">
    <property type="entry name" value="CBAH"/>
    <property type="match status" value="1"/>
</dbReference>
<dbReference type="Gene3D" id="3.60.60.10">
    <property type="entry name" value="Penicillin V Acylase, Chain A"/>
    <property type="match status" value="1"/>
</dbReference>
<name>A0A0R1JPS5_9LACO</name>
<dbReference type="GeneID" id="84782957"/>
<evidence type="ECO:0000313" key="4">
    <source>
        <dbReference type="EMBL" id="KRK73099.1"/>
    </source>
</evidence>
<proteinExistence type="inferred from homology"/>
<dbReference type="OrthoDB" id="9794717at2"/>
<dbReference type="Proteomes" id="UP000051162">
    <property type="component" value="Unassembled WGS sequence"/>
</dbReference>
<evidence type="ECO:0000259" key="3">
    <source>
        <dbReference type="Pfam" id="PF02275"/>
    </source>
</evidence>
<dbReference type="InterPro" id="IPR029055">
    <property type="entry name" value="Ntn_hydrolases_N"/>
</dbReference>
<comment type="similarity">
    <text evidence="1">Belongs to the peptidase C59 family.</text>
</comment>
<dbReference type="EMBL" id="AZDT01000063">
    <property type="protein sequence ID" value="KRK73099.1"/>
    <property type="molecule type" value="Genomic_DNA"/>
</dbReference>
<evidence type="ECO:0000256" key="1">
    <source>
        <dbReference type="ARBA" id="ARBA00006625"/>
    </source>
</evidence>
<feature type="domain" description="Choloylglycine hydrolase/NAAA C-terminal" evidence="3">
    <location>
        <begin position="2"/>
        <end position="302"/>
    </location>
</feature>
<keyword evidence="5" id="KW-1185">Reference proteome</keyword>
<dbReference type="GO" id="GO:0016787">
    <property type="term" value="F:hydrolase activity"/>
    <property type="evidence" value="ECO:0007669"/>
    <property type="project" value="UniProtKB-KW"/>
</dbReference>
<dbReference type="STRING" id="1423773.FD30_GL000844"/>
<organism evidence="4 5">
    <name type="scientific">Levilactobacillus namurensis DSM 19117</name>
    <dbReference type="NCBI Taxonomy" id="1423773"/>
    <lineage>
        <taxon>Bacteria</taxon>
        <taxon>Bacillati</taxon>
        <taxon>Bacillota</taxon>
        <taxon>Bacilli</taxon>
        <taxon>Lactobacillales</taxon>
        <taxon>Lactobacillaceae</taxon>
        <taxon>Levilactobacillus</taxon>
    </lineage>
</organism>
<reference evidence="4 5" key="1">
    <citation type="journal article" date="2015" name="Genome Announc.">
        <title>Expanding the biotechnology potential of lactobacilli through comparative genomics of 213 strains and associated genera.</title>
        <authorList>
            <person name="Sun Z."/>
            <person name="Harris H.M."/>
            <person name="McCann A."/>
            <person name="Guo C."/>
            <person name="Argimon S."/>
            <person name="Zhang W."/>
            <person name="Yang X."/>
            <person name="Jeffery I.B."/>
            <person name="Cooney J.C."/>
            <person name="Kagawa T.F."/>
            <person name="Liu W."/>
            <person name="Song Y."/>
            <person name="Salvetti E."/>
            <person name="Wrobel A."/>
            <person name="Rasinkangas P."/>
            <person name="Parkhill J."/>
            <person name="Rea M.C."/>
            <person name="O'Sullivan O."/>
            <person name="Ritari J."/>
            <person name="Douillard F.P."/>
            <person name="Paul Ross R."/>
            <person name="Yang R."/>
            <person name="Briner A.E."/>
            <person name="Felis G.E."/>
            <person name="de Vos W.M."/>
            <person name="Barrangou R."/>
            <person name="Klaenhammer T.R."/>
            <person name="Caufield P.W."/>
            <person name="Cui Y."/>
            <person name="Zhang H."/>
            <person name="O'Toole P.W."/>
        </authorList>
    </citation>
    <scope>NUCLEOTIDE SEQUENCE [LARGE SCALE GENOMIC DNA]</scope>
    <source>
        <strain evidence="4 5">DSM 19117</strain>
    </source>
</reference>
<dbReference type="InterPro" id="IPR052193">
    <property type="entry name" value="Peptidase_C59"/>
</dbReference>
<keyword evidence="2 4" id="KW-0378">Hydrolase</keyword>
<dbReference type="PANTHER" id="PTHR35527:SF2">
    <property type="entry name" value="HYDROLASE"/>
    <property type="match status" value="1"/>
</dbReference>
<gene>
    <name evidence="4" type="ORF">FD30_GL000844</name>
</gene>
<dbReference type="AlphaFoldDB" id="A0A0R1JPS5"/>
<accession>A0A0R1JPS5</accession>
<evidence type="ECO:0000256" key="2">
    <source>
        <dbReference type="ARBA" id="ARBA00022801"/>
    </source>
</evidence>